<dbReference type="InterPro" id="IPR023271">
    <property type="entry name" value="Aquaporin-like"/>
</dbReference>
<feature type="transmembrane region" description="Helical" evidence="5">
    <location>
        <begin position="12"/>
        <end position="28"/>
    </location>
</feature>
<dbReference type="InParanoid" id="F6HSL3"/>
<dbReference type="AlphaFoldDB" id="F6HSL3"/>
<comment type="subcellular location">
    <subcellularLocation>
        <location evidence="1">Membrane</location>
        <topology evidence="1">Multi-pass membrane protein</topology>
    </subcellularLocation>
</comment>
<proteinExistence type="predicted"/>
<evidence type="ECO:0000256" key="4">
    <source>
        <dbReference type="ARBA" id="ARBA00023136"/>
    </source>
</evidence>
<dbReference type="OrthoDB" id="3222at2759"/>
<dbReference type="Gene3D" id="1.20.1080.10">
    <property type="entry name" value="Glycerol uptake facilitator protein"/>
    <property type="match status" value="1"/>
</dbReference>
<evidence type="ECO:0000256" key="1">
    <source>
        <dbReference type="ARBA" id="ARBA00004141"/>
    </source>
</evidence>
<dbReference type="PANTHER" id="PTHR45724:SF6">
    <property type="entry name" value="AQUAPORIN NIP-TYPE"/>
    <property type="match status" value="1"/>
</dbReference>
<keyword evidence="3 5" id="KW-1133">Transmembrane helix</keyword>
<dbReference type="EMBL" id="FN596245">
    <property type="protein sequence ID" value="CCB57653.1"/>
    <property type="molecule type" value="Genomic_DNA"/>
</dbReference>
<keyword evidence="4 5" id="KW-0472">Membrane</keyword>
<evidence type="ECO:0000256" key="3">
    <source>
        <dbReference type="ARBA" id="ARBA00022989"/>
    </source>
</evidence>
<name>F6HSL3_VITVI</name>
<evidence type="ECO:0000313" key="7">
    <source>
        <dbReference type="Proteomes" id="UP000009183"/>
    </source>
</evidence>
<dbReference type="PaxDb" id="29760-VIT_14s0006g01560.t01"/>
<sequence length="117" mass="12776">MDHMVGRVVESIITFLLMFVVCAVATYSRASGGFAGLAIGMTILLVSGASLNPARSIGPAMVKHIYTQDFGSIYLAQLLEPLQESIYRTQEEMHELLLSFAEARATVVRLKGEDRAL</sequence>
<accession>F6HSL3</accession>
<organism evidence="6 7">
    <name type="scientific">Vitis vinifera</name>
    <name type="common">Grape</name>
    <dbReference type="NCBI Taxonomy" id="29760"/>
    <lineage>
        <taxon>Eukaryota</taxon>
        <taxon>Viridiplantae</taxon>
        <taxon>Streptophyta</taxon>
        <taxon>Embryophyta</taxon>
        <taxon>Tracheophyta</taxon>
        <taxon>Spermatophyta</taxon>
        <taxon>Magnoliopsida</taxon>
        <taxon>eudicotyledons</taxon>
        <taxon>Gunneridae</taxon>
        <taxon>Pentapetalae</taxon>
        <taxon>rosids</taxon>
        <taxon>Vitales</taxon>
        <taxon>Vitaceae</taxon>
        <taxon>Viteae</taxon>
        <taxon>Vitis</taxon>
    </lineage>
</organism>
<dbReference type="STRING" id="29760.F6HSL3"/>
<protein>
    <submittedName>
        <fullName evidence="6">Uncharacterized protein</fullName>
    </submittedName>
</protein>
<keyword evidence="2 5" id="KW-0812">Transmembrane</keyword>
<dbReference type="eggNOG" id="KOG0223">
    <property type="taxonomic scope" value="Eukaryota"/>
</dbReference>
<dbReference type="Pfam" id="PF00230">
    <property type="entry name" value="MIP"/>
    <property type="match status" value="1"/>
</dbReference>
<feature type="transmembrane region" description="Helical" evidence="5">
    <location>
        <begin position="34"/>
        <end position="54"/>
    </location>
</feature>
<dbReference type="SUPFAM" id="SSF81338">
    <property type="entry name" value="Aquaporin-like"/>
    <property type="match status" value="1"/>
</dbReference>
<dbReference type="InterPro" id="IPR000425">
    <property type="entry name" value="MIP"/>
</dbReference>
<keyword evidence="7" id="KW-1185">Reference proteome</keyword>
<dbReference type="InterPro" id="IPR034294">
    <property type="entry name" value="Aquaporin_transptr"/>
</dbReference>
<dbReference type="Proteomes" id="UP000009183">
    <property type="component" value="Chromosome 14"/>
</dbReference>
<dbReference type="GO" id="GO:0016020">
    <property type="term" value="C:membrane"/>
    <property type="evidence" value="ECO:0007669"/>
    <property type="project" value="UniProtKB-SubCell"/>
</dbReference>
<dbReference type="PANTHER" id="PTHR45724">
    <property type="entry name" value="AQUAPORIN NIP2-1"/>
    <property type="match status" value="1"/>
</dbReference>
<evidence type="ECO:0000256" key="2">
    <source>
        <dbReference type="ARBA" id="ARBA00022692"/>
    </source>
</evidence>
<gene>
    <name evidence="6" type="ordered locus">VIT_14s0006g01560</name>
</gene>
<dbReference type="GO" id="GO:0015267">
    <property type="term" value="F:channel activity"/>
    <property type="evidence" value="ECO:0007669"/>
    <property type="project" value="InterPro"/>
</dbReference>
<dbReference type="HOGENOM" id="CLU_2089221_0_0_1"/>
<reference evidence="7" key="1">
    <citation type="journal article" date="2007" name="Nature">
        <title>The grapevine genome sequence suggests ancestral hexaploidization in major angiosperm phyla.</title>
        <authorList>
            <consortium name="The French-Italian Public Consortium for Grapevine Genome Characterization."/>
            <person name="Jaillon O."/>
            <person name="Aury J.-M."/>
            <person name="Noel B."/>
            <person name="Policriti A."/>
            <person name="Clepet C."/>
            <person name="Casagrande A."/>
            <person name="Choisne N."/>
            <person name="Aubourg S."/>
            <person name="Vitulo N."/>
            <person name="Jubin C."/>
            <person name="Vezzi A."/>
            <person name="Legeai F."/>
            <person name="Hugueney P."/>
            <person name="Dasilva C."/>
            <person name="Horner D."/>
            <person name="Mica E."/>
            <person name="Jublot D."/>
            <person name="Poulain J."/>
            <person name="Bruyere C."/>
            <person name="Billault A."/>
            <person name="Segurens B."/>
            <person name="Gouyvenoux M."/>
            <person name="Ugarte E."/>
            <person name="Cattonaro F."/>
            <person name="Anthouard V."/>
            <person name="Vico V."/>
            <person name="Del Fabbro C."/>
            <person name="Alaux M."/>
            <person name="Di Gaspero G."/>
            <person name="Dumas V."/>
            <person name="Felice N."/>
            <person name="Paillard S."/>
            <person name="Juman I."/>
            <person name="Moroldo M."/>
            <person name="Scalabrin S."/>
            <person name="Canaguier A."/>
            <person name="Le Clainche I."/>
            <person name="Malacrida G."/>
            <person name="Durand E."/>
            <person name="Pesole G."/>
            <person name="Laucou V."/>
            <person name="Chatelet P."/>
            <person name="Merdinoglu D."/>
            <person name="Delledonne M."/>
            <person name="Pezzotti M."/>
            <person name="Lecharny A."/>
            <person name="Scarpelli C."/>
            <person name="Artiguenave F."/>
            <person name="Pe M.E."/>
            <person name="Valle G."/>
            <person name="Morgante M."/>
            <person name="Caboche M."/>
            <person name="Adam-Blondon A.-F."/>
            <person name="Weissenbach J."/>
            <person name="Quetier F."/>
            <person name="Wincker P."/>
        </authorList>
    </citation>
    <scope>NUCLEOTIDE SEQUENCE [LARGE SCALE GENOMIC DNA]</scope>
    <source>
        <strain evidence="7">cv. Pinot noir / PN40024</strain>
    </source>
</reference>
<evidence type="ECO:0000256" key="5">
    <source>
        <dbReference type="SAM" id="Phobius"/>
    </source>
</evidence>
<evidence type="ECO:0000313" key="6">
    <source>
        <dbReference type="EMBL" id="CCB57653.1"/>
    </source>
</evidence>